<protein>
    <submittedName>
        <fullName evidence="3">DUF1648 domain-containing protein</fullName>
    </submittedName>
</protein>
<comment type="caution">
    <text evidence="3">The sequence shown here is derived from an EMBL/GenBank/DDBJ whole genome shotgun (WGS) entry which is preliminary data.</text>
</comment>
<evidence type="ECO:0000259" key="2">
    <source>
        <dbReference type="Pfam" id="PF19124"/>
    </source>
</evidence>
<feature type="transmembrane region" description="Helical" evidence="1">
    <location>
        <begin position="184"/>
        <end position="205"/>
    </location>
</feature>
<evidence type="ECO:0000313" key="4">
    <source>
        <dbReference type="Proteomes" id="UP001597483"/>
    </source>
</evidence>
<reference evidence="4" key="1">
    <citation type="journal article" date="2019" name="Int. J. Syst. Evol. Microbiol.">
        <title>The Global Catalogue of Microorganisms (GCM) 10K type strain sequencing project: providing services to taxonomists for standard genome sequencing and annotation.</title>
        <authorList>
            <consortium name="The Broad Institute Genomics Platform"/>
            <consortium name="The Broad Institute Genome Sequencing Center for Infectious Disease"/>
            <person name="Wu L."/>
            <person name="Ma J."/>
        </authorList>
    </citation>
    <scope>NUCLEOTIDE SEQUENCE [LARGE SCALE GENOMIC DNA]</scope>
    <source>
        <strain evidence="4">CGMCC 4.7641</strain>
    </source>
</reference>
<evidence type="ECO:0000313" key="3">
    <source>
        <dbReference type="EMBL" id="MFD2473087.1"/>
    </source>
</evidence>
<sequence length="370" mass="38836">MTSSVLVDLALLALLAAAFWSAPALSRPTIPFGVRVPAARVAEPAILRAHRLYARGVLVAGTLTVVLVAFASAGLRWESAAVFAAPVLAAACCGLGYRAHRTVAAAKRSGDWYSGTRQAVATDTSLRTDPVRPQWIYLAPAAVLSGITAAVGAWRYGDLPATLPMPNGVLIDAAQRGETTFGQAFATVIAQLLITVLVGLLGLALPRARPELDAAQPAASAARYRVYLAGVLRLLFGTAGCVTASLLVASLQVWEIVPATTGVTVVSYLPLAAAVLAWVAFAFRVGDAGHRLPSEDEDSSRVQRDDDRYWHLAGQVYVNRGDPALLVHRRAGVAWTLNLGHPISWAILAAIGAFAVLAGFGVIELPAKGR</sequence>
<gene>
    <name evidence="3" type="ORF">ACFSVL_37205</name>
</gene>
<dbReference type="InterPro" id="IPR043831">
    <property type="entry name" value="DUF5808"/>
</dbReference>
<evidence type="ECO:0000256" key="1">
    <source>
        <dbReference type="SAM" id="Phobius"/>
    </source>
</evidence>
<dbReference type="EMBL" id="JBHUKS010000029">
    <property type="protein sequence ID" value="MFD2473087.1"/>
    <property type="molecule type" value="Genomic_DNA"/>
</dbReference>
<feature type="transmembrane region" description="Helical" evidence="1">
    <location>
        <begin position="226"/>
        <end position="253"/>
    </location>
</feature>
<dbReference type="Pfam" id="PF19124">
    <property type="entry name" value="DUF5808"/>
    <property type="match status" value="1"/>
</dbReference>
<feature type="domain" description="DUF5808" evidence="2">
    <location>
        <begin position="322"/>
        <end position="345"/>
    </location>
</feature>
<name>A0ABW5HJX9_9PSEU</name>
<accession>A0ABW5HJX9</accession>
<feature type="transmembrane region" description="Helical" evidence="1">
    <location>
        <begin position="343"/>
        <end position="363"/>
    </location>
</feature>
<keyword evidence="1" id="KW-1133">Transmembrane helix</keyword>
<feature type="transmembrane region" description="Helical" evidence="1">
    <location>
        <begin position="52"/>
        <end position="71"/>
    </location>
</feature>
<keyword evidence="1" id="KW-0472">Membrane</keyword>
<feature type="transmembrane region" description="Helical" evidence="1">
    <location>
        <begin position="135"/>
        <end position="156"/>
    </location>
</feature>
<keyword evidence="1" id="KW-0812">Transmembrane</keyword>
<dbReference type="RefSeq" id="WP_378311283.1">
    <property type="nucleotide sequence ID" value="NZ_JBHUKS010000029.1"/>
</dbReference>
<feature type="transmembrane region" description="Helical" evidence="1">
    <location>
        <begin position="265"/>
        <end position="283"/>
    </location>
</feature>
<organism evidence="3 4">
    <name type="scientific">Amycolatopsis silviterrae</name>
    <dbReference type="NCBI Taxonomy" id="1656914"/>
    <lineage>
        <taxon>Bacteria</taxon>
        <taxon>Bacillati</taxon>
        <taxon>Actinomycetota</taxon>
        <taxon>Actinomycetes</taxon>
        <taxon>Pseudonocardiales</taxon>
        <taxon>Pseudonocardiaceae</taxon>
        <taxon>Amycolatopsis</taxon>
    </lineage>
</organism>
<dbReference type="Proteomes" id="UP001597483">
    <property type="component" value="Unassembled WGS sequence"/>
</dbReference>
<proteinExistence type="predicted"/>
<keyword evidence="4" id="KW-1185">Reference proteome</keyword>